<dbReference type="InterPro" id="IPR053720">
    <property type="entry name" value="Psm_Assembly_Chaperone"/>
</dbReference>
<dbReference type="Proteomes" id="UP000242875">
    <property type="component" value="Unassembled WGS sequence"/>
</dbReference>
<name>A0A261Y341_9FUNG</name>
<dbReference type="OrthoDB" id="5593278at2759"/>
<evidence type="ECO:0000313" key="1">
    <source>
        <dbReference type="EMBL" id="OZJ04904.1"/>
    </source>
</evidence>
<reference evidence="1 2" key="1">
    <citation type="journal article" date="2017" name="Mycologia">
        <title>Bifiguratus adelaidae, gen. et sp. nov., a new member of Mucoromycotina in endophytic and soil-dwelling habitats.</title>
        <authorList>
            <person name="Torres-Cruz T.J."/>
            <person name="Billingsley Tobias T.L."/>
            <person name="Almatruk M."/>
            <person name="Hesse C."/>
            <person name="Kuske C.R."/>
            <person name="Desiro A."/>
            <person name="Benucci G.M."/>
            <person name="Bonito G."/>
            <person name="Stajich J.E."/>
            <person name="Dunlap C."/>
            <person name="Arnold A.E."/>
            <person name="Porras-Alfaro A."/>
        </authorList>
    </citation>
    <scope>NUCLEOTIDE SEQUENCE [LARGE SCALE GENOMIC DNA]</scope>
    <source>
        <strain evidence="1 2">AZ0501</strain>
    </source>
</reference>
<evidence type="ECO:0000313" key="2">
    <source>
        <dbReference type="Proteomes" id="UP000242875"/>
    </source>
</evidence>
<evidence type="ECO:0008006" key="3">
    <source>
        <dbReference type="Google" id="ProtNLM"/>
    </source>
</evidence>
<comment type="caution">
    <text evidence="1">The sequence shown here is derived from an EMBL/GenBank/DDBJ whole genome shotgun (WGS) entry which is preliminary data.</text>
</comment>
<dbReference type="Gene3D" id="3.30.230.90">
    <property type="match status" value="1"/>
</dbReference>
<organism evidence="1 2">
    <name type="scientific">Bifiguratus adelaidae</name>
    <dbReference type="NCBI Taxonomy" id="1938954"/>
    <lineage>
        <taxon>Eukaryota</taxon>
        <taxon>Fungi</taxon>
        <taxon>Fungi incertae sedis</taxon>
        <taxon>Mucoromycota</taxon>
        <taxon>Mucoromycotina</taxon>
        <taxon>Endogonomycetes</taxon>
        <taxon>Endogonales</taxon>
        <taxon>Endogonales incertae sedis</taxon>
        <taxon>Bifiguratus</taxon>
    </lineage>
</organism>
<proteinExistence type="predicted"/>
<sequence length="169" mass="18575">MTDRTADVTGGDVEFPVKTYTSSVALDDTQPPVQLFLQAYSNRLFLILSQYDGRIGSLLQVTLDNPAAQTKMSTVTWLMGNAGHDHAGDPGGRGDVYEILGSEIRARLVDVQPTDDRPLLLGLTLKEGWMASSEDFKRRIQTIVAEVEEAYRETNIPSAPTTAMRDMAI</sequence>
<accession>A0A261Y341</accession>
<keyword evidence="2" id="KW-1185">Reference proteome</keyword>
<dbReference type="EMBL" id="MVBO01000027">
    <property type="protein sequence ID" value="OZJ04904.1"/>
    <property type="molecule type" value="Genomic_DNA"/>
</dbReference>
<dbReference type="AlphaFoldDB" id="A0A261Y341"/>
<gene>
    <name evidence="1" type="ORF">BZG36_02503</name>
</gene>
<protein>
    <recommendedName>
        <fullName evidence="3">Proteasome assembly chaperone 3</fullName>
    </recommendedName>
</protein>